<keyword evidence="6 7" id="KW-0456">Lyase</keyword>
<keyword evidence="7" id="KW-0934">Plastid</keyword>
<dbReference type="SUPFAM" id="SSF53850">
    <property type="entry name" value="Periplasmic binding protein-like II"/>
    <property type="match status" value="1"/>
</dbReference>
<evidence type="ECO:0000256" key="2">
    <source>
        <dbReference type="ARBA" id="ARBA00004929"/>
    </source>
</evidence>
<reference evidence="10 11" key="1">
    <citation type="journal article" date="2012" name="Genome Biol.">
        <title>The genome of the polar eukaryotic microalga coccomyxa subellipsoidea reveals traits of cold adaptation.</title>
        <authorList>
            <person name="Blanc G."/>
            <person name="Agarkova I."/>
            <person name="Grimwood J."/>
            <person name="Kuo A."/>
            <person name="Brueggeman A."/>
            <person name="Dunigan D."/>
            <person name="Gurnon J."/>
            <person name="Ladunga I."/>
            <person name="Lindquist E."/>
            <person name="Lucas S."/>
            <person name="Pangilinan J."/>
            <person name="Proschold T."/>
            <person name="Salamov A."/>
            <person name="Schmutz J."/>
            <person name="Weeks D."/>
            <person name="Yamada T."/>
            <person name="Claverie J.M."/>
            <person name="Grigoriev I."/>
            <person name="Van Etten J."/>
            <person name="Lomsadze A."/>
            <person name="Borodovsky M."/>
        </authorList>
    </citation>
    <scope>NUCLEOTIDE SEQUENCE [LARGE SCALE GENOMIC DNA]</scope>
    <source>
        <strain evidence="10 11">C-169</strain>
    </source>
</reference>
<dbReference type="FunFam" id="3.40.190.10:FF:000031">
    <property type="entry name" value="Arogenate dehydratase"/>
    <property type="match status" value="1"/>
</dbReference>
<comment type="caution">
    <text evidence="10">The sequence shown here is derived from an EMBL/GenBank/DDBJ whole genome shotgun (WGS) entry which is preliminary data.</text>
</comment>
<feature type="domain" description="Prephenate dehydratase" evidence="8">
    <location>
        <begin position="26"/>
        <end position="202"/>
    </location>
</feature>
<keyword evidence="4 7" id="KW-0057">Aromatic amino acid biosynthesis</keyword>
<dbReference type="UniPathway" id="UPA00121">
    <property type="reaction ID" value="UER00344"/>
</dbReference>
<dbReference type="Gene3D" id="3.40.190.10">
    <property type="entry name" value="Periplasmic binding protein-like II"/>
    <property type="match status" value="2"/>
</dbReference>
<sequence length="318" mass="35041">MRVYPNKVGLFGAPAQIHSPSPVQHRVAYQGVPGAYSESAARKACPDAEPLPCDQFEVAFQALTQWLADTAVLPIENSVGGSIHTVFDLLIKYRLHIVGEVSVDVRHCLMALPGVRKKDLRRVQSHPQALSQCDLYLSSMTGVVREAVSDTAGAAQTIAQNNMRDVAAIASERAAELYGMDILDRGIQDARDNVTRFIVLSRDPLIALPDESRTFKTSITSVVFSVMEGPGQLFKALSVFALRDLDMTKIESRPMRSNPVQLANGTVGGRRFRYLFYVDFVGNLADDLPQNALRHLQEVTDFMRVLGCYPMHVQASLP</sequence>
<evidence type="ECO:0000256" key="5">
    <source>
        <dbReference type="ARBA" id="ARBA00023222"/>
    </source>
</evidence>
<dbReference type="Pfam" id="PF00800">
    <property type="entry name" value="PDT"/>
    <property type="match status" value="1"/>
</dbReference>
<dbReference type="NCBIfam" id="NF008865">
    <property type="entry name" value="PRK11898.1"/>
    <property type="match status" value="1"/>
</dbReference>
<dbReference type="Proteomes" id="UP000007264">
    <property type="component" value="Unassembled WGS sequence"/>
</dbReference>
<dbReference type="OrthoDB" id="2414662at2759"/>
<dbReference type="eggNOG" id="KOG2797">
    <property type="taxonomic scope" value="Eukaryota"/>
</dbReference>
<evidence type="ECO:0000256" key="6">
    <source>
        <dbReference type="ARBA" id="ARBA00023239"/>
    </source>
</evidence>
<comment type="pathway">
    <text evidence="2 7">Amino-acid biosynthesis; L-phenylalanine biosynthesis; L-phenylalanine from L-arogenate: step 1/1.</text>
</comment>
<dbReference type="AlphaFoldDB" id="I0Z6Q1"/>
<dbReference type="GeneID" id="17044330"/>
<dbReference type="InterPro" id="IPR045865">
    <property type="entry name" value="ACT-like_dom_sf"/>
</dbReference>
<name>I0Z6Q1_COCSC</name>
<keyword evidence="5 7" id="KW-0584">Phenylalanine biosynthesis</keyword>
<evidence type="ECO:0000256" key="7">
    <source>
        <dbReference type="RuleBase" id="RU363004"/>
    </source>
</evidence>
<dbReference type="Gene3D" id="3.30.70.260">
    <property type="match status" value="1"/>
</dbReference>
<dbReference type="GO" id="GO:0009094">
    <property type="term" value="P:L-phenylalanine biosynthetic process"/>
    <property type="evidence" value="ECO:0007669"/>
    <property type="project" value="UniProtKB-UniPathway"/>
</dbReference>
<dbReference type="EC" id="4.2.1.91" evidence="7"/>
<evidence type="ECO:0000256" key="3">
    <source>
        <dbReference type="ARBA" id="ARBA00022605"/>
    </source>
</evidence>
<dbReference type="PANTHER" id="PTHR21022:SF19">
    <property type="entry name" value="PREPHENATE DEHYDRATASE-RELATED"/>
    <property type="match status" value="1"/>
</dbReference>
<protein>
    <recommendedName>
        <fullName evidence="7">Arogenate dehydratase</fullName>
        <ecNumber evidence="7">4.2.1.91</ecNumber>
    </recommendedName>
</protein>
<evidence type="ECO:0000259" key="9">
    <source>
        <dbReference type="PROSITE" id="PS51671"/>
    </source>
</evidence>
<dbReference type="STRING" id="574566.I0Z6Q1"/>
<dbReference type="RefSeq" id="XP_005650864.1">
    <property type="nucleotide sequence ID" value="XM_005650807.1"/>
</dbReference>
<dbReference type="CDD" id="cd04905">
    <property type="entry name" value="ACT_CM-PDT"/>
    <property type="match status" value="1"/>
</dbReference>
<dbReference type="KEGG" id="csl:COCSUDRAFT_12515"/>
<accession>I0Z6Q1</accession>
<dbReference type="SUPFAM" id="SSF55021">
    <property type="entry name" value="ACT-like"/>
    <property type="match status" value="1"/>
</dbReference>
<comment type="catalytic activity">
    <reaction evidence="7">
        <text>L-arogenate + H(+) = L-phenylalanine + CO2 + H2O</text>
        <dbReference type="Rhea" id="RHEA:12536"/>
        <dbReference type="ChEBI" id="CHEBI:15377"/>
        <dbReference type="ChEBI" id="CHEBI:15378"/>
        <dbReference type="ChEBI" id="CHEBI:16526"/>
        <dbReference type="ChEBI" id="CHEBI:58095"/>
        <dbReference type="ChEBI" id="CHEBI:58180"/>
        <dbReference type="EC" id="4.2.1.91"/>
    </reaction>
</comment>
<keyword evidence="3 7" id="KW-0028">Amino-acid biosynthesis</keyword>
<evidence type="ECO:0000256" key="4">
    <source>
        <dbReference type="ARBA" id="ARBA00023141"/>
    </source>
</evidence>
<keyword evidence="7" id="KW-0809">Transit peptide</keyword>
<dbReference type="GO" id="GO:0004664">
    <property type="term" value="F:prephenate dehydratase activity"/>
    <property type="evidence" value="ECO:0007669"/>
    <property type="project" value="InterPro"/>
</dbReference>
<dbReference type="GO" id="GO:0047769">
    <property type="term" value="F:arogenate dehydratase activity"/>
    <property type="evidence" value="ECO:0007669"/>
    <property type="project" value="UniProtKB-UniRule"/>
</dbReference>
<dbReference type="PIRSF" id="PIRSF001500">
    <property type="entry name" value="Chor_mut_pdt_Ppr"/>
    <property type="match status" value="1"/>
</dbReference>
<evidence type="ECO:0000256" key="1">
    <source>
        <dbReference type="ARBA" id="ARBA00004741"/>
    </source>
</evidence>
<dbReference type="InterPro" id="IPR008242">
    <property type="entry name" value="Chor_mutase/pphenate_deHydtase"/>
</dbReference>
<dbReference type="PROSITE" id="PS00857">
    <property type="entry name" value="PREPHENATE_DEHYDR_1"/>
    <property type="match status" value="1"/>
</dbReference>
<dbReference type="GO" id="GO:0009570">
    <property type="term" value="C:chloroplast stroma"/>
    <property type="evidence" value="ECO:0007669"/>
    <property type="project" value="UniProtKB-SubCell"/>
</dbReference>
<proteinExistence type="predicted"/>
<keyword evidence="7" id="KW-0150">Chloroplast</keyword>
<comment type="function">
    <text evidence="7">Converts the prephenate produced from the shikimate-chorismate pathway into phenylalanine.</text>
</comment>
<dbReference type="InterPro" id="IPR002912">
    <property type="entry name" value="ACT_dom"/>
</dbReference>
<dbReference type="PROSITE" id="PS00858">
    <property type="entry name" value="PREPHENATE_DEHYDR_2"/>
    <property type="match status" value="1"/>
</dbReference>
<evidence type="ECO:0000313" key="10">
    <source>
        <dbReference type="EMBL" id="EIE26320.1"/>
    </source>
</evidence>
<evidence type="ECO:0000259" key="8">
    <source>
        <dbReference type="PROSITE" id="PS51171"/>
    </source>
</evidence>
<feature type="domain" description="ACT" evidence="9">
    <location>
        <begin position="221"/>
        <end position="310"/>
    </location>
</feature>
<gene>
    <name evidence="10" type="ORF">COCSUDRAFT_12515</name>
</gene>
<dbReference type="EMBL" id="AGSI01000002">
    <property type="protein sequence ID" value="EIE26320.1"/>
    <property type="molecule type" value="Genomic_DNA"/>
</dbReference>
<comment type="subcellular location">
    <subcellularLocation>
        <location evidence="7">Plastid</location>
        <location evidence="7">Chloroplast stroma</location>
    </subcellularLocation>
</comment>
<dbReference type="InterPro" id="IPR001086">
    <property type="entry name" value="Preph_deHydtase"/>
</dbReference>
<keyword evidence="11" id="KW-1185">Reference proteome</keyword>
<evidence type="ECO:0000313" key="11">
    <source>
        <dbReference type="Proteomes" id="UP000007264"/>
    </source>
</evidence>
<organism evidence="10 11">
    <name type="scientific">Coccomyxa subellipsoidea (strain C-169)</name>
    <name type="common">Green microalga</name>
    <dbReference type="NCBI Taxonomy" id="574566"/>
    <lineage>
        <taxon>Eukaryota</taxon>
        <taxon>Viridiplantae</taxon>
        <taxon>Chlorophyta</taxon>
        <taxon>core chlorophytes</taxon>
        <taxon>Trebouxiophyceae</taxon>
        <taxon>Trebouxiophyceae incertae sedis</taxon>
        <taxon>Coccomyxaceae</taxon>
        <taxon>Coccomyxa</taxon>
        <taxon>Coccomyxa subellipsoidea</taxon>
    </lineage>
</organism>
<comment type="pathway">
    <text evidence="1">Amino-acid biosynthesis; L-phenylalanine biosynthesis; phenylpyruvate from prephenate: step 1/1.</text>
</comment>
<dbReference type="CDD" id="cd13631">
    <property type="entry name" value="PBP2_Ct-PDT_like"/>
    <property type="match status" value="1"/>
</dbReference>
<dbReference type="PANTHER" id="PTHR21022">
    <property type="entry name" value="PREPHENATE DEHYDRATASE P PROTEIN"/>
    <property type="match status" value="1"/>
</dbReference>
<dbReference type="InterPro" id="IPR018528">
    <property type="entry name" value="Preph_deHydtase_CS"/>
</dbReference>
<dbReference type="PROSITE" id="PS51671">
    <property type="entry name" value="ACT"/>
    <property type="match status" value="1"/>
</dbReference>
<dbReference type="PROSITE" id="PS51171">
    <property type="entry name" value="PREPHENATE_DEHYDR_3"/>
    <property type="match status" value="1"/>
</dbReference>